<accession>A0AAQ3WVE0</accession>
<dbReference type="PANTHER" id="PTHR33524:SF1">
    <property type="entry name" value="SET DOMAIN-CONTAINING PROTEIN"/>
    <property type="match status" value="1"/>
</dbReference>
<evidence type="ECO:0008006" key="4">
    <source>
        <dbReference type="Google" id="ProtNLM"/>
    </source>
</evidence>
<dbReference type="InterPro" id="IPR040415">
    <property type="entry name" value="SETD9"/>
</dbReference>
<feature type="region of interest" description="Disordered" evidence="1">
    <location>
        <begin position="1"/>
        <end position="38"/>
    </location>
</feature>
<evidence type="ECO:0000313" key="2">
    <source>
        <dbReference type="EMBL" id="WVZ74496.1"/>
    </source>
</evidence>
<dbReference type="EMBL" id="CP144749">
    <property type="protein sequence ID" value="WVZ74495.1"/>
    <property type="molecule type" value="Genomic_DNA"/>
</dbReference>
<dbReference type="AlphaFoldDB" id="A0AAQ3WVE0"/>
<organism evidence="2 3">
    <name type="scientific">Paspalum notatum var. saurae</name>
    <dbReference type="NCBI Taxonomy" id="547442"/>
    <lineage>
        <taxon>Eukaryota</taxon>
        <taxon>Viridiplantae</taxon>
        <taxon>Streptophyta</taxon>
        <taxon>Embryophyta</taxon>
        <taxon>Tracheophyta</taxon>
        <taxon>Spermatophyta</taxon>
        <taxon>Magnoliopsida</taxon>
        <taxon>Liliopsida</taxon>
        <taxon>Poales</taxon>
        <taxon>Poaceae</taxon>
        <taxon>PACMAD clade</taxon>
        <taxon>Panicoideae</taxon>
        <taxon>Andropogonodae</taxon>
        <taxon>Paspaleae</taxon>
        <taxon>Paspalinae</taxon>
        <taxon>Paspalum</taxon>
    </lineage>
</organism>
<gene>
    <name evidence="2" type="ORF">U9M48_022673</name>
</gene>
<name>A0AAQ3WVE0_PASNO</name>
<dbReference type="Proteomes" id="UP001341281">
    <property type="component" value="Chromosome 05"/>
</dbReference>
<proteinExistence type="predicted"/>
<feature type="compositionally biased region" description="Basic residues" evidence="1">
    <location>
        <begin position="9"/>
        <end position="31"/>
    </location>
</feature>
<evidence type="ECO:0000313" key="3">
    <source>
        <dbReference type="Proteomes" id="UP001341281"/>
    </source>
</evidence>
<dbReference type="PANTHER" id="PTHR33524">
    <property type="entry name" value="C5ORF35"/>
    <property type="match status" value="1"/>
</dbReference>
<evidence type="ECO:0000256" key="1">
    <source>
        <dbReference type="SAM" id="MobiDB-lite"/>
    </source>
</evidence>
<dbReference type="CDD" id="cd10537">
    <property type="entry name" value="SET_SETD9"/>
    <property type="match status" value="1"/>
</dbReference>
<keyword evidence="3" id="KW-1185">Reference proteome</keyword>
<protein>
    <recommendedName>
        <fullName evidence="4">SET domain-containing protein</fullName>
    </recommendedName>
</protein>
<dbReference type="EMBL" id="CP144749">
    <property type="protein sequence ID" value="WVZ74496.1"/>
    <property type="molecule type" value="Genomic_DNA"/>
</dbReference>
<sequence>MYGPEKPMRPKHPAKPLLLPRRRSPPPRHFRPNPSSKFQPSVKKRFLFLAGVARRSPLLTSADQEGGAVVCYSWPRQNGMAFLFNKFQEVVRTLAKNPMFARDPRHLQFEADVNRLFLYTSYCRLGENAEEKDAEEIIDLASKASVSDQQKQVQENVHYQLTHMCQTMDSILRPDATSDLSEDPSEAHSRRSGLSFAVGGAASANKQSAAIPATRPLTRAELSSKFRDHFGYTLDIRPSGIPHKDAGQGLFLSGKANVGAVLAIYPGVIYSPAYYRYIPGYPRIDACNSYLITRYDGTIIDPKPWCFGGETRELWDGSDLVDYSAMPPKGSENNSDRVWRMLSKPLEKSVRENFGEVLERRNPLAFGHFANHPPKDSSPNVMICPYDFPLTEKNMRVYIPNITFGGDEPIKMKRFGSFYFKSGGSDNQAGDSLVLKTLVLVSTRSISDEELFLNYRYSNSKRRPEWYSSVDEEEDKRRWS</sequence>
<reference evidence="2 3" key="1">
    <citation type="submission" date="2024-02" db="EMBL/GenBank/DDBJ databases">
        <title>High-quality chromosome-scale genome assembly of Pensacola bahiagrass (Paspalum notatum Flugge var. saurae).</title>
        <authorList>
            <person name="Vega J.M."/>
            <person name="Podio M."/>
            <person name="Orjuela J."/>
            <person name="Siena L.A."/>
            <person name="Pessino S.C."/>
            <person name="Combes M.C."/>
            <person name="Mariac C."/>
            <person name="Albertini E."/>
            <person name="Pupilli F."/>
            <person name="Ortiz J.P.A."/>
            <person name="Leblanc O."/>
        </authorList>
    </citation>
    <scope>NUCLEOTIDE SEQUENCE [LARGE SCALE GENOMIC DNA]</scope>
    <source>
        <strain evidence="2">R1</strain>
        <tissue evidence="2">Leaf</tissue>
    </source>
</reference>